<keyword evidence="2" id="KW-0687">Ribonucleoprotein</keyword>
<dbReference type="InterPro" id="IPR008991">
    <property type="entry name" value="Translation_prot_SH3-like_sf"/>
</dbReference>
<gene>
    <name evidence="3" type="ORF">H9726_06830</name>
</gene>
<name>A0A9D2D7R7_9FIRM</name>
<proteinExistence type="predicted"/>
<dbReference type="EMBL" id="DXCF01000034">
    <property type="protein sequence ID" value="HIZ10186.1"/>
    <property type="molecule type" value="Genomic_DNA"/>
</dbReference>
<dbReference type="InterPro" id="IPR041985">
    <property type="entry name" value="Ribosomal_eL14_KOW"/>
</dbReference>
<evidence type="ECO:0000256" key="2">
    <source>
        <dbReference type="ARBA" id="ARBA00023274"/>
    </source>
</evidence>
<keyword evidence="1" id="KW-0689">Ribosomal protein</keyword>
<sequence>MKVQEPEAGGICESLAGRDKGRLYLIAGIEGDVLLLCDGKYRLLKDPKRKNRKHVRLLPAFRKDIAERIAQGKDENSQIRAALAALEKGRREGAGR</sequence>
<accession>A0A9D2D7R7</accession>
<dbReference type="Proteomes" id="UP000824025">
    <property type="component" value="Unassembled WGS sequence"/>
</dbReference>
<evidence type="ECO:0000313" key="4">
    <source>
        <dbReference type="Proteomes" id="UP000824025"/>
    </source>
</evidence>
<dbReference type="GO" id="GO:0005840">
    <property type="term" value="C:ribosome"/>
    <property type="evidence" value="ECO:0007669"/>
    <property type="project" value="UniProtKB-KW"/>
</dbReference>
<organism evidence="3 4">
    <name type="scientific">Candidatus Borkfalkia avicola</name>
    <dbReference type="NCBI Taxonomy" id="2838503"/>
    <lineage>
        <taxon>Bacteria</taxon>
        <taxon>Bacillati</taxon>
        <taxon>Bacillota</taxon>
        <taxon>Clostridia</taxon>
        <taxon>Christensenellales</taxon>
        <taxon>Christensenellaceae</taxon>
        <taxon>Candidatus Borkfalkia</taxon>
    </lineage>
</organism>
<dbReference type="SUPFAM" id="SSF50104">
    <property type="entry name" value="Translation proteins SH3-like domain"/>
    <property type="match status" value="1"/>
</dbReference>
<dbReference type="GO" id="GO:1990904">
    <property type="term" value="C:ribonucleoprotein complex"/>
    <property type="evidence" value="ECO:0007669"/>
    <property type="project" value="UniProtKB-KW"/>
</dbReference>
<dbReference type="AlphaFoldDB" id="A0A9D2D7R7"/>
<protein>
    <submittedName>
        <fullName evidence="3">KOW domain-containing RNA-binding protein</fullName>
    </submittedName>
</protein>
<reference evidence="3" key="2">
    <citation type="submission" date="2021-04" db="EMBL/GenBank/DDBJ databases">
        <authorList>
            <person name="Gilroy R."/>
        </authorList>
    </citation>
    <scope>NUCLEOTIDE SEQUENCE</scope>
    <source>
        <strain evidence="3">CHK192-19661</strain>
    </source>
</reference>
<comment type="caution">
    <text evidence="3">The sequence shown here is derived from an EMBL/GenBank/DDBJ whole genome shotgun (WGS) entry which is preliminary data.</text>
</comment>
<dbReference type="CDD" id="cd06088">
    <property type="entry name" value="KOW_RPL14"/>
    <property type="match status" value="1"/>
</dbReference>
<reference evidence="3" key="1">
    <citation type="journal article" date="2021" name="PeerJ">
        <title>Extensive microbial diversity within the chicken gut microbiome revealed by metagenomics and culture.</title>
        <authorList>
            <person name="Gilroy R."/>
            <person name="Ravi A."/>
            <person name="Getino M."/>
            <person name="Pursley I."/>
            <person name="Horton D.L."/>
            <person name="Alikhan N.F."/>
            <person name="Baker D."/>
            <person name="Gharbi K."/>
            <person name="Hall N."/>
            <person name="Watson M."/>
            <person name="Adriaenssens E.M."/>
            <person name="Foster-Nyarko E."/>
            <person name="Jarju S."/>
            <person name="Secka A."/>
            <person name="Antonio M."/>
            <person name="Oren A."/>
            <person name="Chaudhuri R.R."/>
            <person name="La Ragione R."/>
            <person name="Hildebrand F."/>
            <person name="Pallen M.J."/>
        </authorList>
    </citation>
    <scope>NUCLEOTIDE SEQUENCE</scope>
    <source>
        <strain evidence="3">CHK192-19661</strain>
    </source>
</reference>
<evidence type="ECO:0000256" key="1">
    <source>
        <dbReference type="ARBA" id="ARBA00022980"/>
    </source>
</evidence>
<evidence type="ECO:0000313" key="3">
    <source>
        <dbReference type="EMBL" id="HIZ10186.1"/>
    </source>
</evidence>